<dbReference type="EMBL" id="CP009933">
    <property type="protein sequence ID" value="AKA70435.1"/>
    <property type="molecule type" value="Genomic_DNA"/>
</dbReference>
<keyword evidence="3" id="KW-1185">Reference proteome</keyword>
<dbReference type="AlphaFoldDB" id="A0A0E3JPR0"/>
<dbReference type="STRING" id="1548.CSCA_3310"/>
<dbReference type="RefSeq" id="WP_029163169.1">
    <property type="nucleotide sequence ID" value="NZ_CP009933.1"/>
</dbReference>
<dbReference type="KEGG" id="csq:CSCA_3310"/>
<feature type="region of interest" description="Disordered" evidence="1">
    <location>
        <begin position="186"/>
        <end position="213"/>
    </location>
</feature>
<reference evidence="2 3" key="1">
    <citation type="journal article" date="2015" name="J. Biotechnol.">
        <title>Complete genome sequence of a malodorant-producing acetogen, Clostridium scatologenes ATCC 25775(T).</title>
        <authorList>
            <person name="Zhu Z."/>
            <person name="Guo T."/>
            <person name="Zheng H."/>
            <person name="Song T."/>
            <person name="Ouyang P."/>
            <person name="Xie J."/>
        </authorList>
    </citation>
    <scope>NUCLEOTIDE SEQUENCE [LARGE SCALE GENOMIC DNA]</scope>
    <source>
        <strain evidence="2 3">ATCC 25775</strain>
    </source>
</reference>
<dbReference type="Proteomes" id="UP000033115">
    <property type="component" value="Chromosome"/>
</dbReference>
<accession>A0A0E3JPR0</accession>
<name>A0A0E3JPR0_CLOSL</name>
<evidence type="ECO:0000313" key="2">
    <source>
        <dbReference type="EMBL" id="AKA70435.1"/>
    </source>
</evidence>
<dbReference type="HOGENOM" id="CLU_1014683_0_0_9"/>
<protein>
    <submittedName>
        <fullName evidence="2">Uncharacterized protein</fullName>
    </submittedName>
</protein>
<proteinExistence type="predicted"/>
<sequence length="269" mass="31047">MSSLEVNSVVDNSYSYKNMNRKVTTNIKSFENEVKRASDIGNTAIPVYTPKFEGDMIINQPPNYSNLTYDNAILNKSKDEMTMGEYKQYIMNEMSKIPVSSYYQASFSGSLIIKEEAFEKMKSDPEWEKTVLNMIRKMYSVNGLPQRSYCIQVIGASEAECYGYSVPMDNGSNFLTSKSNQKSWCQKRHEKMEEQVNKPQQKNTQQQAQDEQEYARQMYVNSQRILNLFNLNTLKSDEIDEQAFMQAMSSGAVTYRKFTQGQRVNMSII</sequence>
<evidence type="ECO:0000313" key="3">
    <source>
        <dbReference type="Proteomes" id="UP000033115"/>
    </source>
</evidence>
<feature type="compositionally biased region" description="Low complexity" evidence="1">
    <location>
        <begin position="197"/>
        <end position="209"/>
    </location>
</feature>
<gene>
    <name evidence="2" type="ORF">CSCA_3310</name>
</gene>
<evidence type="ECO:0000256" key="1">
    <source>
        <dbReference type="SAM" id="MobiDB-lite"/>
    </source>
</evidence>
<organism evidence="2 3">
    <name type="scientific">Clostridium scatologenes</name>
    <dbReference type="NCBI Taxonomy" id="1548"/>
    <lineage>
        <taxon>Bacteria</taxon>
        <taxon>Bacillati</taxon>
        <taxon>Bacillota</taxon>
        <taxon>Clostridia</taxon>
        <taxon>Eubacteriales</taxon>
        <taxon>Clostridiaceae</taxon>
        <taxon>Clostridium</taxon>
    </lineage>
</organism>